<reference evidence="1 2" key="1">
    <citation type="submission" date="2020-07" db="EMBL/GenBank/DDBJ databases">
        <title>Sequencing the genomes of 1000 actinobacteria strains.</title>
        <authorList>
            <person name="Klenk H.-P."/>
        </authorList>
    </citation>
    <scope>NUCLEOTIDE SEQUENCE [LARGE SCALE GENOMIC DNA]</scope>
    <source>
        <strain evidence="1 2">DSM 102047</strain>
    </source>
</reference>
<dbReference type="EMBL" id="JACBYQ010000002">
    <property type="protein sequence ID" value="NYE95951.1"/>
    <property type="molecule type" value="Genomic_DNA"/>
</dbReference>
<sequence length="51" mass="5412">MLLSVFSATAWTVRHVMKGGLEMNIEANAAVIGTTIIVFGKAPARGMLSYS</sequence>
<protein>
    <submittedName>
        <fullName evidence="1">Uncharacterized protein</fullName>
    </submittedName>
</protein>
<keyword evidence="2" id="KW-1185">Reference proteome</keyword>
<proteinExistence type="predicted"/>
<evidence type="ECO:0000313" key="2">
    <source>
        <dbReference type="Proteomes" id="UP000521748"/>
    </source>
</evidence>
<accession>A0A7Y9LUQ5</accession>
<name>A0A7Y9LUQ5_9MICC</name>
<comment type="caution">
    <text evidence="1">The sequence shown here is derived from an EMBL/GenBank/DDBJ whole genome shotgun (WGS) entry which is preliminary data.</text>
</comment>
<gene>
    <name evidence="1" type="ORF">FHU41_002201</name>
</gene>
<evidence type="ECO:0000313" key="1">
    <source>
        <dbReference type="EMBL" id="NYE95951.1"/>
    </source>
</evidence>
<organism evidence="1 2">
    <name type="scientific">Psychromicrobium silvestre</name>
    <dbReference type="NCBI Taxonomy" id="1645614"/>
    <lineage>
        <taxon>Bacteria</taxon>
        <taxon>Bacillati</taxon>
        <taxon>Actinomycetota</taxon>
        <taxon>Actinomycetes</taxon>
        <taxon>Micrococcales</taxon>
        <taxon>Micrococcaceae</taxon>
        <taxon>Psychromicrobium</taxon>
    </lineage>
</organism>
<dbReference type="AlphaFoldDB" id="A0A7Y9LUQ5"/>
<dbReference type="Proteomes" id="UP000521748">
    <property type="component" value="Unassembled WGS sequence"/>
</dbReference>